<keyword evidence="6 9" id="KW-0133">Cell shape</keyword>
<keyword evidence="3" id="KW-0328">Glycosyltransferase</keyword>
<keyword evidence="5" id="KW-0378">Hydrolase</keyword>
<evidence type="ECO:0000256" key="10">
    <source>
        <dbReference type="SAM" id="SignalP"/>
    </source>
</evidence>
<evidence type="ECO:0000313" key="13">
    <source>
        <dbReference type="Proteomes" id="UP000295678"/>
    </source>
</evidence>
<dbReference type="NCBIfam" id="TIGR01409">
    <property type="entry name" value="TAT_signal_seq"/>
    <property type="match status" value="1"/>
</dbReference>
<dbReference type="CDD" id="cd16913">
    <property type="entry name" value="YkuD_like"/>
    <property type="match status" value="1"/>
</dbReference>
<dbReference type="InterPro" id="IPR038063">
    <property type="entry name" value="Transpep_catalytic_dom"/>
</dbReference>
<dbReference type="GO" id="GO:0018104">
    <property type="term" value="P:peptidoglycan-protein cross-linking"/>
    <property type="evidence" value="ECO:0007669"/>
    <property type="project" value="TreeGrafter"/>
</dbReference>
<dbReference type="InterPro" id="IPR050979">
    <property type="entry name" value="LD-transpeptidase"/>
</dbReference>
<proteinExistence type="inferred from homology"/>
<name>A0A4R3MIH0_9HYPH</name>
<dbReference type="PROSITE" id="PS51257">
    <property type="entry name" value="PROKAR_LIPOPROTEIN"/>
    <property type="match status" value="1"/>
</dbReference>
<dbReference type="InterPro" id="IPR005490">
    <property type="entry name" value="LD_TPept_cat_dom"/>
</dbReference>
<dbReference type="PANTHER" id="PTHR30582:SF24">
    <property type="entry name" value="L,D-TRANSPEPTIDASE ERFK_SRFK-RELATED"/>
    <property type="match status" value="1"/>
</dbReference>
<dbReference type="GO" id="GO:0016757">
    <property type="term" value="F:glycosyltransferase activity"/>
    <property type="evidence" value="ECO:0007669"/>
    <property type="project" value="UniProtKB-KW"/>
</dbReference>
<dbReference type="Pfam" id="PF03734">
    <property type="entry name" value="YkuD"/>
    <property type="match status" value="1"/>
</dbReference>
<sequence>MTELTRRSFLVGAAATASVGLAACQSNPPPGPAAEAVDPQLSQYAAMYAPVYDEPFPIPGVDLSQINPVFLRRNVAYATTEQPGTIVVDPYARYLYHVEPGGRAMRYGVGVGREGFGWSGEATINAKREWPDWYPPKEMIERQPEIVPLLSQLQSGLGVPGGPNNPLGCRALYLWQGNRDTLYRIHGTFEPWTIGSNVSSGCIRMINQDILHLYRRVPIGTKVVVLGGPGGIA</sequence>
<dbReference type="SUPFAM" id="SSF141523">
    <property type="entry name" value="L,D-transpeptidase catalytic domain-like"/>
    <property type="match status" value="1"/>
</dbReference>
<dbReference type="Gene3D" id="2.40.440.10">
    <property type="entry name" value="L,D-transpeptidase catalytic domain-like"/>
    <property type="match status" value="1"/>
</dbReference>
<evidence type="ECO:0000256" key="9">
    <source>
        <dbReference type="PROSITE-ProRule" id="PRU01373"/>
    </source>
</evidence>
<dbReference type="PROSITE" id="PS51318">
    <property type="entry name" value="TAT"/>
    <property type="match status" value="1"/>
</dbReference>
<dbReference type="EMBL" id="SMAK01000004">
    <property type="protein sequence ID" value="TCT11505.1"/>
    <property type="molecule type" value="Genomic_DNA"/>
</dbReference>
<keyword evidence="13" id="KW-1185">Reference proteome</keyword>
<keyword evidence="8 9" id="KW-0961">Cell wall biogenesis/degradation</keyword>
<dbReference type="InterPro" id="IPR019546">
    <property type="entry name" value="TAT_signal_bac_arc"/>
</dbReference>
<protein>
    <submittedName>
        <fullName evidence="12">Secreted protein</fullName>
    </submittedName>
</protein>
<evidence type="ECO:0000256" key="4">
    <source>
        <dbReference type="ARBA" id="ARBA00022679"/>
    </source>
</evidence>
<dbReference type="GO" id="GO:0008360">
    <property type="term" value="P:regulation of cell shape"/>
    <property type="evidence" value="ECO:0007669"/>
    <property type="project" value="UniProtKB-UniRule"/>
</dbReference>
<dbReference type="FunFam" id="2.40.440.10:FF:000002">
    <property type="entry name" value="L,D-transpeptidase ErfK/SrfK"/>
    <property type="match status" value="1"/>
</dbReference>
<reference evidence="12 13" key="1">
    <citation type="submission" date="2019-03" db="EMBL/GenBank/DDBJ databases">
        <title>Genomic Encyclopedia of Type Strains, Phase IV (KMG-IV): sequencing the most valuable type-strain genomes for metagenomic binning, comparative biology and taxonomic classification.</title>
        <authorList>
            <person name="Goeker M."/>
        </authorList>
    </citation>
    <scope>NUCLEOTIDE SEQUENCE [LARGE SCALE GENOMIC DNA]</scope>
    <source>
        <strain evidence="12 13">DSM 19345</strain>
    </source>
</reference>
<feature type="active site" description="Proton donor/acceptor" evidence="9">
    <location>
        <position position="186"/>
    </location>
</feature>
<gene>
    <name evidence="12" type="ORF">EDC22_104268</name>
</gene>
<dbReference type="AlphaFoldDB" id="A0A4R3MIH0"/>
<keyword evidence="10" id="KW-0732">Signal</keyword>
<dbReference type="GO" id="GO:0005576">
    <property type="term" value="C:extracellular region"/>
    <property type="evidence" value="ECO:0007669"/>
    <property type="project" value="TreeGrafter"/>
</dbReference>
<dbReference type="PROSITE" id="PS52029">
    <property type="entry name" value="LD_TPASE"/>
    <property type="match status" value="1"/>
</dbReference>
<evidence type="ECO:0000256" key="7">
    <source>
        <dbReference type="ARBA" id="ARBA00022984"/>
    </source>
</evidence>
<dbReference type="UniPathway" id="UPA00219"/>
<dbReference type="Proteomes" id="UP000295678">
    <property type="component" value="Unassembled WGS sequence"/>
</dbReference>
<feature type="active site" description="Nucleophile" evidence="9">
    <location>
        <position position="202"/>
    </location>
</feature>
<dbReference type="GO" id="GO:0071972">
    <property type="term" value="F:peptidoglycan L,D-transpeptidase activity"/>
    <property type="evidence" value="ECO:0007669"/>
    <property type="project" value="TreeGrafter"/>
</dbReference>
<dbReference type="GO" id="GO:0071555">
    <property type="term" value="P:cell wall organization"/>
    <property type="evidence" value="ECO:0007669"/>
    <property type="project" value="UniProtKB-UniRule"/>
</dbReference>
<comment type="caution">
    <text evidence="12">The sequence shown here is derived from an EMBL/GenBank/DDBJ whole genome shotgun (WGS) entry which is preliminary data.</text>
</comment>
<dbReference type="PANTHER" id="PTHR30582">
    <property type="entry name" value="L,D-TRANSPEPTIDASE"/>
    <property type="match status" value="1"/>
</dbReference>
<accession>A0A4R3MIH0</accession>
<evidence type="ECO:0000256" key="8">
    <source>
        <dbReference type="ARBA" id="ARBA00023316"/>
    </source>
</evidence>
<comment type="similarity">
    <text evidence="2">Belongs to the YkuD family.</text>
</comment>
<keyword evidence="4" id="KW-0808">Transferase</keyword>
<evidence type="ECO:0000256" key="2">
    <source>
        <dbReference type="ARBA" id="ARBA00005992"/>
    </source>
</evidence>
<feature type="chain" id="PRO_5020429971" evidence="10">
    <location>
        <begin position="23"/>
        <end position="233"/>
    </location>
</feature>
<evidence type="ECO:0000256" key="3">
    <source>
        <dbReference type="ARBA" id="ARBA00022676"/>
    </source>
</evidence>
<dbReference type="RefSeq" id="WP_132806252.1">
    <property type="nucleotide sequence ID" value="NZ_SMAK01000004.1"/>
</dbReference>
<dbReference type="OrthoDB" id="9795305at2"/>
<evidence type="ECO:0000256" key="5">
    <source>
        <dbReference type="ARBA" id="ARBA00022801"/>
    </source>
</evidence>
<comment type="pathway">
    <text evidence="1 9">Cell wall biogenesis; peptidoglycan biosynthesis.</text>
</comment>
<evidence type="ECO:0000256" key="1">
    <source>
        <dbReference type="ARBA" id="ARBA00004752"/>
    </source>
</evidence>
<evidence type="ECO:0000256" key="6">
    <source>
        <dbReference type="ARBA" id="ARBA00022960"/>
    </source>
</evidence>
<feature type="domain" description="L,D-TPase catalytic" evidence="11">
    <location>
        <begin position="84"/>
        <end position="226"/>
    </location>
</feature>
<feature type="signal peptide" evidence="10">
    <location>
        <begin position="1"/>
        <end position="22"/>
    </location>
</feature>
<keyword evidence="7 9" id="KW-0573">Peptidoglycan synthesis</keyword>
<dbReference type="InterPro" id="IPR006311">
    <property type="entry name" value="TAT_signal"/>
</dbReference>
<evidence type="ECO:0000259" key="11">
    <source>
        <dbReference type="PROSITE" id="PS52029"/>
    </source>
</evidence>
<evidence type="ECO:0000313" key="12">
    <source>
        <dbReference type="EMBL" id="TCT11505.1"/>
    </source>
</evidence>
<organism evidence="12 13">
    <name type="scientific">Tepidamorphus gemmatus</name>
    <dbReference type="NCBI Taxonomy" id="747076"/>
    <lineage>
        <taxon>Bacteria</taxon>
        <taxon>Pseudomonadati</taxon>
        <taxon>Pseudomonadota</taxon>
        <taxon>Alphaproteobacteria</taxon>
        <taxon>Hyphomicrobiales</taxon>
        <taxon>Tepidamorphaceae</taxon>
        <taxon>Tepidamorphus</taxon>
    </lineage>
</organism>